<feature type="domain" description="ParB-like N-terminal" evidence="1">
    <location>
        <begin position="19"/>
        <end position="110"/>
    </location>
</feature>
<comment type="caution">
    <text evidence="2">The sequence shown here is derived from an EMBL/GenBank/DDBJ whole genome shotgun (WGS) entry which is preliminary data.</text>
</comment>
<proteinExistence type="predicted"/>
<accession>A0ABU8L6T0</accession>
<reference evidence="2 3" key="1">
    <citation type="submission" date="2024-02" db="EMBL/GenBank/DDBJ databases">
        <authorList>
            <person name="Saticioglu I.B."/>
        </authorList>
    </citation>
    <scope>NUCLEOTIDE SEQUENCE [LARGE SCALE GENOMIC DNA]</scope>
    <source>
        <strain evidence="2 3">Mu-80</strain>
    </source>
</reference>
<dbReference type="Gene3D" id="3.90.1530.30">
    <property type="match status" value="1"/>
</dbReference>
<gene>
    <name evidence="2" type="ORF">WDU99_01745</name>
</gene>
<dbReference type="Pfam" id="PF02195">
    <property type="entry name" value="ParB_N"/>
    <property type="match status" value="1"/>
</dbReference>
<dbReference type="PANTHER" id="PTHR33375:SF1">
    <property type="entry name" value="CHROMOSOME-PARTITIONING PROTEIN PARB-RELATED"/>
    <property type="match status" value="1"/>
</dbReference>
<protein>
    <submittedName>
        <fullName evidence="2">ParB N-terminal domain-containing protein</fullName>
    </submittedName>
</protein>
<sequence length="490" mass="53226">MAKTTKTPTALAASGLTIIDIDPTTIGVDDQVRADATPDDDLVASVKRFGVLQPPTVYWDADREKHIVVIGHRRVGASIAAKLPTIQVLVRDAEEAKGALRLEQQLVENERREQLTPADVARGYKDMEMFGLRPEDIAAAVAERPERVTAALKATKSTKASEAMVKGIDFEQAAIIADFDDHPDIQKRLADVAINNPGNFAYKAQEAQADAAAAVKVAELEEQLRIDGCPLIQTVRWNDSYWNGDGKTVPNGQGRALDRMGINRRDHTSCPGHAAIIHNASSSNYAAIVYVCTDYHGNGHDQEPGLTAEQLAQQEERARQQEEARKKQEAYDANATARREWLRGFITGRLNQTAGIFDLIADAVVGAAEVDQVQPVEPTTLSTAVFILTGEKHTYSYSDTPLADMLADGRVTALRALVAIALAACDEYATRPGQARGYAPHLVAKYFDHLKSWGYTFSDLDTEIHGEAVAGVAEIEGVDVDEEDDSEAAA</sequence>
<keyword evidence="3" id="KW-1185">Reference proteome</keyword>
<organism evidence="2 3">
    <name type="scientific">Microbacterium bandirmense</name>
    <dbReference type="NCBI Taxonomy" id="3122050"/>
    <lineage>
        <taxon>Bacteria</taxon>
        <taxon>Bacillati</taxon>
        <taxon>Actinomycetota</taxon>
        <taxon>Actinomycetes</taxon>
        <taxon>Micrococcales</taxon>
        <taxon>Microbacteriaceae</taxon>
        <taxon>Microbacterium</taxon>
    </lineage>
</organism>
<dbReference type="Gene3D" id="1.10.10.2830">
    <property type="match status" value="1"/>
</dbReference>
<dbReference type="PANTHER" id="PTHR33375">
    <property type="entry name" value="CHROMOSOME-PARTITIONING PROTEIN PARB-RELATED"/>
    <property type="match status" value="1"/>
</dbReference>
<dbReference type="SUPFAM" id="SSF109709">
    <property type="entry name" value="KorB DNA-binding domain-like"/>
    <property type="match status" value="1"/>
</dbReference>
<dbReference type="EMBL" id="JBBDGM010000001">
    <property type="protein sequence ID" value="MEJ1087035.1"/>
    <property type="molecule type" value="Genomic_DNA"/>
</dbReference>
<evidence type="ECO:0000259" key="1">
    <source>
        <dbReference type="SMART" id="SM00470"/>
    </source>
</evidence>
<dbReference type="InterPro" id="IPR003115">
    <property type="entry name" value="ParB_N"/>
</dbReference>
<dbReference type="SMART" id="SM00470">
    <property type="entry name" value="ParB"/>
    <property type="match status" value="1"/>
</dbReference>
<dbReference type="SUPFAM" id="SSF110849">
    <property type="entry name" value="ParB/Sulfiredoxin"/>
    <property type="match status" value="1"/>
</dbReference>
<dbReference type="Proteomes" id="UP001371224">
    <property type="component" value="Unassembled WGS sequence"/>
</dbReference>
<evidence type="ECO:0000313" key="3">
    <source>
        <dbReference type="Proteomes" id="UP001371224"/>
    </source>
</evidence>
<evidence type="ECO:0000313" key="2">
    <source>
        <dbReference type="EMBL" id="MEJ1087035.1"/>
    </source>
</evidence>
<dbReference type="RefSeq" id="WP_337330708.1">
    <property type="nucleotide sequence ID" value="NZ_JBBDGM010000001.1"/>
</dbReference>
<dbReference type="InterPro" id="IPR050336">
    <property type="entry name" value="Chromosome_partition/occlusion"/>
</dbReference>
<name>A0ABU8L6T0_9MICO</name>
<dbReference type="InterPro" id="IPR036086">
    <property type="entry name" value="ParB/Sulfiredoxin_sf"/>
</dbReference>